<dbReference type="PROSITE" id="PS50011">
    <property type="entry name" value="PROTEIN_KINASE_DOM"/>
    <property type="match status" value="1"/>
</dbReference>
<dbReference type="PANTHER" id="PTHR37610:SF97">
    <property type="entry name" value="RETROTRANSPOSON GAG DOMAIN-CONTAINING PROTEIN"/>
    <property type="match status" value="1"/>
</dbReference>
<dbReference type="InterPro" id="IPR000719">
    <property type="entry name" value="Prot_kinase_dom"/>
</dbReference>
<dbReference type="EMBL" id="JAZDWU010000003">
    <property type="protein sequence ID" value="KAL0009540.1"/>
    <property type="molecule type" value="Genomic_DNA"/>
</dbReference>
<dbReference type="Pfam" id="PF07714">
    <property type="entry name" value="PK_Tyr_Ser-Thr"/>
    <property type="match status" value="1"/>
</dbReference>
<evidence type="ECO:0000256" key="1">
    <source>
        <dbReference type="SAM" id="MobiDB-lite"/>
    </source>
</evidence>
<organism evidence="3 4">
    <name type="scientific">Lithocarpus litseifolius</name>
    <dbReference type="NCBI Taxonomy" id="425828"/>
    <lineage>
        <taxon>Eukaryota</taxon>
        <taxon>Viridiplantae</taxon>
        <taxon>Streptophyta</taxon>
        <taxon>Embryophyta</taxon>
        <taxon>Tracheophyta</taxon>
        <taxon>Spermatophyta</taxon>
        <taxon>Magnoliopsida</taxon>
        <taxon>eudicotyledons</taxon>
        <taxon>Gunneridae</taxon>
        <taxon>Pentapetalae</taxon>
        <taxon>rosids</taxon>
        <taxon>fabids</taxon>
        <taxon>Fagales</taxon>
        <taxon>Fagaceae</taxon>
        <taxon>Lithocarpus</taxon>
    </lineage>
</organism>
<dbReference type="Pfam" id="PF14244">
    <property type="entry name" value="Retrotran_gag_3"/>
    <property type="match status" value="1"/>
</dbReference>
<dbReference type="SUPFAM" id="SSF56112">
    <property type="entry name" value="Protein kinase-like (PK-like)"/>
    <property type="match status" value="1"/>
</dbReference>
<feature type="domain" description="Protein kinase" evidence="2">
    <location>
        <begin position="553"/>
        <end position="681"/>
    </location>
</feature>
<gene>
    <name evidence="3" type="ORF">SO802_011042</name>
</gene>
<dbReference type="Pfam" id="PF03732">
    <property type="entry name" value="Retrotrans_gag"/>
    <property type="match status" value="1"/>
</dbReference>
<evidence type="ECO:0000313" key="4">
    <source>
        <dbReference type="Proteomes" id="UP001459277"/>
    </source>
</evidence>
<feature type="compositionally biased region" description="Low complexity" evidence="1">
    <location>
        <begin position="481"/>
        <end position="490"/>
    </location>
</feature>
<name>A0AAW2DFW5_9ROSI</name>
<evidence type="ECO:0000259" key="2">
    <source>
        <dbReference type="PROSITE" id="PS50011"/>
    </source>
</evidence>
<proteinExistence type="predicted"/>
<reference evidence="3 4" key="1">
    <citation type="submission" date="2024-01" db="EMBL/GenBank/DDBJ databases">
        <title>A telomere-to-telomere, gap-free genome of sweet tea (Lithocarpus litseifolius).</title>
        <authorList>
            <person name="Zhou J."/>
        </authorList>
    </citation>
    <scope>NUCLEOTIDE SEQUENCE [LARGE SCALE GENOMIC DNA]</scope>
    <source>
        <strain evidence="3">Zhou-2022a</strain>
        <tissue evidence="3">Leaf</tissue>
    </source>
</reference>
<dbReference type="InterPro" id="IPR001245">
    <property type="entry name" value="Ser-Thr/Tyr_kinase_cat_dom"/>
</dbReference>
<feature type="compositionally biased region" description="Low complexity" evidence="1">
    <location>
        <begin position="249"/>
        <end position="268"/>
    </location>
</feature>
<accession>A0AAW2DFW5</accession>
<keyword evidence="4" id="KW-1185">Reference proteome</keyword>
<protein>
    <recommendedName>
        <fullName evidence="2">Protein kinase domain-containing protein</fullName>
    </recommendedName>
</protein>
<feature type="region of interest" description="Disordered" evidence="1">
    <location>
        <begin position="478"/>
        <end position="499"/>
    </location>
</feature>
<dbReference type="AlphaFoldDB" id="A0AAW2DFW5"/>
<dbReference type="GO" id="GO:0005524">
    <property type="term" value="F:ATP binding"/>
    <property type="evidence" value="ECO:0007669"/>
    <property type="project" value="InterPro"/>
</dbReference>
<dbReference type="GO" id="GO:0004672">
    <property type="term" value="F:protein kinase activity"/>
    <property type="evidence" value="ECO:0007669"/>
    <property type="project" value="InterPro"/>
</dbReference>
<dbReference type="PANTHER" id="PTHR37610">
    <property type="entry name" value="CCHC-TYPE DOMAIN-CONTAINING PROTEIN"/>
    <property type="match status" value="1"/>
</dbReference>
<feature type="region of interest" description="Disordered" evidence="1">
    <location>
        <begin position="240"/>
        <end position="276"/>
    </location>
</feature>
<sequence length="681" mass="75413">MALTSTSSSSSRSSSILDDSSNPLYLHHEESPGAMLVYQPLVGENYPTWARSMRMALIAKNKLGFIDGTLTLSSPMVKTSSAIQAWVHCDKMVASWILNSVCQEIATSIVDKDTALEIWNDLRERFSQANGPRVFQLKKDIAGTTQGQSSITSYFTQLNVLWDQLQKFRPFPMCSCGFCTCNLGQKLNDLQHQDLVMQFLMGLSDSYAQVRAQILLMDPLPPINKVYSLLIQEERRCSVGNNSSPHAESSTPVTKVSSSSGNKNNNSTGKEKPTCNHCGMMGHTVGKNSTSASTSFTFTQEQSQLFLAMLGTQIQSSNFAFTNNETHMTNNVIQLAAHSTSMAEFVANNSELGSSTISEKRILPLVEYSFSPSATLESVSSVLNGTNPIPANNSDTDANGARSLSISLLFPPAMSEIETDDSCSESNETPPAAAQFSYSIPSYFPPGRSETDSNSEIYEIIPTDPSSTASPTATDKEILKQKSSNNSKSNRTPPKFSHSKKNSILSLFFTAMSLKNRSKRPRHTILTTRFKDLEIIDTEKFPLKMLLEATNNFSEDRKIETDYFGSMYHAILDDGREVAIKHADNDNEFLSELQASSRLNHKNVVRLLGFCEDSKERLLVYEHMEYGTLSGHLHNPKSTSLMSRVARIKVALDIARGIDEYLHRMHEACSTTNHTLQYQAD</sequence>
<dbReference type="Gene3D" id="3.30.200.20">
    <property type="entry name" value="Phosphorylase Kinase, domain 1"/>
    <property type="match status" value="1"/>
</dbReference>
<dbReference type="InterPro" id="IPR005162">
    <property type="entry name" value="Retrotrans_gag_dom"/>
</dbReference>
<evidence type="ECO:0000313" key="3">
    <source>
        <dbReference type="EMBL" id="KAL0009540.1"/>
    </source>
</evidence>
<comment type="caution">
    <text evidence="3">The sequence shown here is derived from an EMBL/GenBank/DDBJ whole genome shotgun (WGS) entry which is preliminary data.</text>
</comment>
<dbReference type="Proteomes" id="UP001459277">
    <property type="component" value="Unassembled WGS sequence"/>
</dbReference>
<dbReference type="InterPro" id="IPR029472">
    <property type="entry name" value="Copia-like_N"/>
</dbReference>
<feature type="region of interest" description="Disordered" evidence="1">
    <location>
        <begin position="417"/>
        <end position="453"/>
    </location>
</feature>
<dbReference type="InterPro" id="IPR011009">
    <property type="entry name" value="Kinase-like_dom_sf"/>
</dbReference>